<accession>A0A430HCK2</accession>
<name>A0A430HCK2_9BURK</name>
<evidence type="ECO:0000313" key="1">
    <source>
        <dbReference type="EMBL" id="RSZ55242.1"/>
    </source>
</evidence>
<reference evidence="1 2" key="1">
    <citation type="submission" date="2018-12" db="EMBL/GenBank/DDBJ databases">
        <authorList>
            <person name="Yang E."/>
        </authorList>
    </citation>
    <scope>NUCLEOTIDE SEQUENCE [LARGE SCALE GENOMIC DNA]</scope>
    <source>
        <strain evidence="1 2">SOD</strain>
    </source>
</reference>
<dbReference type="EMBL" id="RXLQ01000030">
    <property type="protein sequence ID" value="RSZ55242.1"/>
    <property type="molecule type" value="Genomic_DNA"/>
</dbReference>
<dbReference type="Proteomes" id="UP000278085">
    <property type="component" value="Unassembled WGS sequence"/>
</dbReference>
<evidence type="ECO:0000313" key="2">
    <source>
        <dbReference type="Proteomes" id="UP000278085"/>
    </source>
</evidence>
<dbReference type="OrthoDB" id="9131654at2"/>
<proteinExistence type="predicted"/>
<keyword evidence="2" id="KW-1185">Reference proteome</keyword>
<organism evidence="1 2">
    <name type="scientific">Massilia atriviolacea</name>
    <dbReference type="NCBI Taxonomy" id="2495579"/>
    <lineage>
        <taxon>Bacteria</taxon>
        <taxon>Pseudomonadati</taxon>
        <taxon>Pseudomonadota</taxon>
        <taxon>Betaproteobacteria</taxon>
        <taxon>Burkholderiales</taxon>
        <taxon>Oxalobacteraceae</taxon>
        <taxon>Telluria group</taxon>
        <taxon>Massilia</taxon>
    </lineage>
</organism>
<comment type="caution">
    <text evidence="1">The sequence shown here is derived from an EMBL/GenBank/DDBJ whole genome shotgun (WGS) entry which is preliminary data.</text>
</comment>
<gene>
    <name evidence="1" type="ORF">EJB06_30420</name>
</gene>
<sequence>MNGTVDSPPCCESLQVGELWDLHHAIACLDVEVERILRSQITMRRANQALRSGRDDTLRSMHFADDHIVELRSRVEMGRNGFPEYVFRNNINLIRSLRRQQAELTRQLAGMPGHIAGSNLIRSRRRIPYVCVTDNPGAVPFLAAYIPFIR</sequence>
<dbReference type="RefSeq" id="WP_126077774.1">
    <property type="nucleotide sequence ID" value="NZ_CP051166.1"/>
</dbReference>
<protein>
    <submittedName>
        <fullName evidence="1">Uncharacterized protein</fullName>
    </submittedName>
</protein>
<dbReference type="AlphaFoldDB" id="A0A430HCK2"/>